<dbReference type="CDD" id="cd11593">
    <property type="entry name" value="Agmatinase-like_2"/>
    <property type="match status" value="1"/>
</dbReference>
<dbReference type="InterPro" id="IPR023696">
    <property type="entry name" value="Ureohydrolase_dom_sf"/>
</dbReference>
<evidence type="ECO:0000256" key="1">
    <source>
        <dbReference type="ARBA" id="ARBA00009227"/>
    </source>
</evidence>
<feature type="binding site" evidence="4">
    <location>
        <position position="111"/>
    </location>
    <ligand>
        <name>Mn(2+)</name>
        <dbReference type="ChEBI" id="CHEBI:29035"/>
        <label>1</label>
    </ligand>
</feature>
<dbReference type="SUPFAM" id="SSF52768">
    <property type="entry name" value="Arginase/deacetylase"/>
    <property type="match status" value="1"/>
</dbReference>
<dbReference type="GO" id="GO:0046872">
    <property type="term" value="F:metal ion binding"/>
    <property type="evidence" value="ECO:0007669"/>
    <property type="project" value="UniProtKB-KW"/>
</dbReference>
<dbReference type="EC" id="3.5.3.11" evidence="6"/>
<dbReference type="Proteomes" id="UP000277457">
    <property type="component" value="Unassembled WGS sequence"/>
</dbReference>
<name>A0A662D7C6_UNCAE</name>
<feature type="binding site" evidence="4">
    <location>
        <position position="138"/>
    </location>
    <ligand>
        <name>Mn(2+)</name>
        <dbReference type="ChEBI" id="CHEBI:29035"/>
        <label>1</label>
    </ligand>
</feature>
<dbReference type="Pfam" id="PF00491">
    <property type="entry name" value="Arginase"/>
    <property type="match status" value="1"/>
</dbReference>
<organism evidence="6 7">
    <name type="scientific">Aerophobetes bacterium</name>
    <dbReference type="NCBI Taxonomy" id="2030807"/>
    <lineage>
        <taxon>Bacteria</taxon>
        <taxon>Candidatus Aerophobota</taxon>
    </lineage>
</organism>
<evidence type="ECO:0000256" key="3">
    <source>
        <dbReference type="ARBA" id="ARBA00022801"/>
    </source>
</evidence>
<feature type="binding site" evidence="4">
    <location>
        <position position="217"/>
    </location>
    <ligand>
        <name>Mn(2+)</name>
        <dbReference type="ChEBI" id="CHEBI:29035"/>
        <label>1</label>
    </ligand>
</feature>
<proteinExistence type="inferred from homology"/>
<keyword evidence="2 4" id="KW-0479">Metal-binding</keyword>
<evidence type="ECO:0000256" key="4">
    <source>
        <dbReference type="PIRSR" id="PIRSR036979-1"/>
    </source>
</evidence>
<dbReference type="EMBL" id="QMPY01000004">
    <property type="protein sequence ID" value="RLE08862.1"/>
    <property type="molecule type" value="Genomic_DNA"/>
</dbReference>
<feature type="binding site" evidence="4">
    <location>
        <position position="215"/>
    </location>
    <ligand>
        <name>Mn(2+)</name>
        <dbReference type="ChEBI" id="CHEBI:29035"/>
        <label>1</label>
    </ligand>
</feature>
<dbReference type="InterPro" id="IPR006035">
    <property type="entry name" value="Ureohydrolase"/>
</dbReference>
<feature type="binding site" evidence="4">
    <location>
        <position position="136"/>
    </location>
    <ligand>
        <name>Mn(2+)</name>
        <dbReference type="ChEBI" id="CHEBI:29035"/>
        <label>1</label>
    </ligand>
</feature>
<dbReference type="NCBIfam" id="TIGR01230">
    <property type="entry name" value="agmatinase"/>
    <property type="match status" value="1"/>
</dbReference>
<evidence type="ECO:0000313" key="7">
    <source>
        <dbReference type="Proteomes" id="UP000277457"/>
    </source>
</evidence>
<dbReference type="AlphaFoldDB" id="A0A662D7C6"/>
<protein>
    <submittedName>
        <fullName evidence="6">Agmatinase</fullName>
        <ecNumber evidence="6">3.5.3.11</ecNumber>
    </submittedName>
</protein>
<evidence type="ECO:0000256" key="2">
    <source>
        <dbReference type="ARBA" id="ARBA00022723"/>
    </source>
</evidence>
<dbReference type="PROSITE" id="PS51409">
    <property type="entry name" value="ARGINASE_2"/>
    <property type="match status" value="1"/>
</dbReference>
<dbReference type="GO" id="GO:0008783">
    <property type="term" value="F:agmatinase activity"/>
    <property type="evidence" value="ECO:0007669"/>
    <property type="project" value="UniProtKB-EC"/>
</dbReference>
<evidence type="ECO:0000313" key="6">
    <source>
        <dbReference type="EMBL" id="RLE08862.1"/>
    </source>
</evidence>
<dbReference type="PROSITE" id="PS01053">
    <property type="entry name" value="ARGINASE_1"/>
    <property type="match status" value="1"/>
</dbReference>
<reference evidence="6 7" key="1">
    <citation type="submission" date="2018-06" db="EMBL/GenBank/DDBJ databases">
        <title>Extensive metabolic versatility and redundancy in microbially diverse, dynamic hydrothermal sediments.</title>
        <authorList>
            <person name="Dombrowski N."/>
            <person name="Teske A."/>
            <person name="Baker B.J."/>
        </authorList>
    </citation>
    <scope>NUCLEOTIDE SEQUENCE [LARGE SCALE GENOMIC DNA]</scope>
    <source>
        <strain evidence="6">B7_G13</strain>
    </source>
</reference>
<gene>
    <name evidence="6" type="primary">speB</name>
    <name evidence="6" type="ORF">DRZ78_00225</name>
</gene>
<evidence type="ECO:0000256" key="5">
    <source>
        <dbReference type="RuleBase" id="RU003684"/>
    </source>
</evidence>
<dbReference type="GO" id="GO:0033389">
    <property type="term" value="P:putrescine biosynthetic process from arginine, via agmatine"/>
    <property type="evidence" value="ECO:0007669"/>
    <property type="project" value="TreeGrafter"/>
</dbReference>
<comment type="caution">
    <text evidence="6">The sequence shown here is derived from an EMBL/GenBank/DDBJ whole genome shotgun (WGS) entry which is preliminary data.</text>
</comment>
<dbReference type="InterPro" id="IPR005925">
    <property type="entry name" value="Agmatinase-rel"/>
</dbReference>
<keyword evidence="3 5" id="KW-0378">Hydrolase</keyword>
<comment type="cofactor">
    <cofactor evidence="4">
        <name>Mn(2+)</name>
        <dbReference type="ChEBI" id="CHEBI:29035"/>
    </cofactor>
    <text evidence="4">Binds 2 manganese ions per subunit.</text>
</comment>
<feature type="binding site" evidence="4">
    <location>
        <position position="134"/>
    </location>
    <ligand>
        <name>Mn(2+)</name>
        <dbReference type="ChEBI" id="CHEBI:29035"/>
        <label>1</label>
    </ligand>
</feature>
<dbReference type="PANTHER" id="PTHR11358">
    <property type="entry name" value="ARGINASE/AGMATINASE"/>
    <property type="match status" value="1"/>
</dbReference>
<comment type="similarity">
    <text evidence="1">Belongs to the arginase family. Agmatinase subfamily.</text>
</comment>
<sequence length="291" mass="32855">MGKIRYNFGDLPLEFSGQEGSRVEIIPIPYEATVTYRRGTGKGPEAIIKASQNMELYDEELEGEPYRVGIYTAPEIKDVSLPPEAMVEEVYHRIKLSLSSRKFPVILGGEHSITVGAVKAFVEFYPDLSVLQLDAHADLRDSYQDSFYNHACVMRRVEEYSPFLGLGIRSLSKEEAEYIKDRSLKIITAWDILQGEEWRNLILHHLSDKVYLTIDLDVLDPSIMPAVGTPEPGGLGWYQILTILRYLAQNKRVVGMDVVELSPLEGNIAPDFLAAKLIYKAIGYIFPKGKR</sequence>
<dbReference type="InterPro" id="IPR020855">
    <property type="entry name" value="Ureohydrolase_Mn_BS"/>
</dbReference>
<dbReference type="Gene3D" id="3.40.800.10">
    <property type="entry name" value="Ureohydrolase domain"/>
    <property type="match status" value="1"/>
</dbReference>
<dbReference type="PANTHER" id="PTHR11358:SF26">
    <property type="entry name" value="GUANIDINO ACID HYDROLASE, MITOCHONDRIAL"/>
    <property type="match status" value="1"/>
</dbReference>
<accession>A0A662D7C6</accession>
<dbReference type="PIRSF" id="PIRSF036979">
    <property type="entry name" value="Arginase"/>
    <property type="match status" value="1"/>
</dbReference>
<keyword evidence="4" id="KW-0464">Manganese</keyword>